<accession>A0A2P2PZ57</accession>
<name>A0A2P2PZ57_RHIMU</name>
<evidence type="ECO:0000313" key="1">
    <source>
        <dbReference type="EMBL" id="MBX60036.1"/>
    </source>
</evidence>
<sequence>MDRRIVLPKPKGS</sequence>
<proteinExistence type="predicted"/>
<protein>
    <submittedName>
        <fullName evidence="1">Uncharacterized protein</fullName>
    </submittedName>
</protein>
<dbReference type="EMBL" id="GGEC01079552">
    <property type="protein sequence ID" value="MBX60036.1"/>
    <property type="molecule type" value="Transcribed_RNA"/>
</dbReference>
<reference evidence="1" key="1">
    <citation type="submission" date="2018-02" db="EMBL/GenBank/DDBJ databases">
        <title>Rhizophora mucronata_Transcriptome.</title>
        <authorList>
            <person name="Meera S.P."/>
            <person name="Sreeshan A."/>
            <person name="Augustine A."/>
        </authorList>
    </citation>
    <scope>NUCLEOTIDE SEQUENCE</scope>
    <source>
        <tissue evidence="1">Leaf</tissue>
    </source>
</reference>
<organism evidence="1">
    <name type="scientific">Rhizophora mucronata</name>
    <name type="common">Asiatic mangrove</name>
    <dbReference type="NCBI Taxonomy" id="61149"/>
    <lineage>
        <taxon>Eukaryota</taxon>
        <taxon>Viridiplantae</taxon>
        <taxon>Streptophyta</taxon>
        <taxon>Embryophyta</taxon>
        <taxon>Tracheophyta</taxon>
        <taxon>Spermatophyta</taxon>
        <taxon>Magnoliopsida</taxon>
        <taxon>eudicotyledons</taxon>
        <taxon>Gunneridae</taxon>
        <taxon>Pentapetalae</taxon>
        <taxon>rosids</taxon>
        <taxon>fabids</taxon>
        <taxon>Malpighiales</taxon>
        <taxon>Rhizophoraceae</taxon>
        <taxon>Rhizophora</taxon>
    </lineage>
</organism>